<dbReference type="GO" id="GO:0005815">
    <property type="term" value="C:microtubule organizing center"/>
    <property type="evidence" value="ECO:0007669"/>
    <property type="project" value="TreeGrafter"/>
</dbReference>
<organism evidence="1 2">
    <name type="scientific">Ridgeia piscesae</name>
    <name type="common">Tubeworm</name>
    <dbReference type="NCBI Taxonomy" id="27915"/>
    <lineage>
        <taxon>Eukaryota</taxon>
        <taxon>Metazoa</taxon>
        <taxon>Spiralia</taxon>
        <taxon>Lophotrochozoa</taxon>
        <taxon>Annelida</taxon>
        <taxon>Polychaeta</taxon>
        <taxon>Sedentaria</taxon>
        <taxon>Canalipalpata</taxon>
        <taxon>Sabellida</taxon>
        <taxon>Siboglinidae</taxon>
        <taxon>Ridgeia</taxon>
    </lineage>
</organism>
<evidence type="ECO:0000313" key="2">
    <source>
        <dbReference type="Proteomes" id="UP001209878"/>
    </source>
</evidence>
<gene>
    <name evidence="1" type="ORF">NP493_109g06005</name>
</gene>
<dbReference type="GO" id="GO:0031023">
    <property type="term" value="P:microtubule organizing center organization"/>
    <property type="evidence" value="ECO:0007669"/>
    <property type="project" value="TreeGrafter"/>
</dbReference>
<comment type="caution">
    <text evidence="1">The sequence shown here is derived from an EMBL/GenBank/DDBJ whole genome shotgun (WGS) entry which is preliminary data.</text>
</comment>
<dbReference type="GO" id="GO:0051225">
    <property type="term" value="P:spindle assembly"/>
    <property type="evidence" value="ECO:0007669"/>
    <property type="project" value="InterPro"/>
</dbReference>
<dbReference type="GO" id="GO:0072686">
    <property type="term" value="C:mitotic spindle"/>
    <property type="evidence" value="ECO:0007669"/>
    <property type="project" value="TreeGrafter"/>
</dbReference>
<protein>
    <submittedName>
        <fullName evidence="1">Uncharacterized protein</fullName>
    </submittedName>
</protein>
<name>A0AAD9P709_RIDPI</name>
<dbReference type="PANTHER" id="PTHR19378:SF0">
    <property type="entry name" value="HAUS AUGMIN-LIKE COMPLEX SUBUNIT 3"/>
    <property type="match status" value="1"/>
</dbReference>
<dbReference type="InterPro" id="IPR026206">
    <property type="entry name" value="HAUS3"/>
</dbReference>
<dbReference type="PANTHER" id="PTHR19378">
    <property type="entry name" value="GOLGIN- RELATED"/>
    <property type="match status" value="1"/>
</dbReference>
<evidence type="ECO:0000313" key="1">
    <source>
        <dbReference type="EMBL" id="KAK2189328.1"/>
    </source>
</evidence>
<sequence length="278" mass="31737">MRSRVKEAEAVCRVVEETSHSSRRRRSLVSSSTAPPYKSTRSFALISYLLTQKSRSEFLTLAYEIELHGHRDIYRLLTAISFSLQKQHRAFEQRMKMLQDPVVMGNRQERETIDSRDKFLSRLYTLLDDDEYDDHAPIFLTYAKLAENAGKLEQQLSSLRAQTASGRYRQQDMLTALVKELRECEEAVYAGSIASSGQPVLSPAPVVDAISQLGTMLLKLEQVSVDIIKVANEHKQAIKSDSVLATERELFTYFFTDPDRLRRTVADVEKRVQAQQVS</sequence>
<dbReference type="PRINTS" id="PR02089">
    <property type="entry name" value="HAUSAUGMINL3"/>
</dbReference>
<proteinExistence type="predicted"/>
<accession>A0AAD9P709</accession>
<dbReference type="AlphaFoldDB" id="A0AAD9P709"/>
<dbReference type="Proteomes" id="UP001209878">
    <property type="component" value="Unassembled WGS sequence"/>
</dbReference>
<reference evidence="1" key="1">
    <citation type="journal article" date="2023" name="Mol. Biol. Evol.">
        <title>Third-Generation Sequencing Reveals the Adaptive Role of the Epigenome in Three Deep-Sea Polychaetes.</title>
        <authorList>
            <person name="Perez M."/>
            <person name="Aroh O."/>
            <person name="Sun Y."/>
            <person name="Lan Y."/>
            <person name="Juniper S.K."/>
            <person name="Young C.R."/>
            <person name="Angers B."/>
            <person name="Qian P.Y."/>
        </authorList>
    </citation>
    <scope>NUCLEOTIDE SEQUENCE</scope>
    <source>
        <strain evidence="1">R07B-5</strain>
    </source>
</reference>
<dbReference type="GO" id="GO:0070652">
    <property type="term" value="C:HAUS complex"/>
    <property type="evidence" value="ECO:0007669"/>
    <property type="project" value="InterPro"/>
</dbReference>
<keyword evidence="2" id="KW-1185">Reference proteome</keyword>
<dbReference type="EMBL" id="JAODUO010000109">
    <property type="protein sequence ID" value="KAK2189328.1"/>
    <property type="molecule type" value="Genomic_DNA"/>
</dbReference>